<keyword evidence="4 7" id="KW-0067">ATP-binding</keyword>
<dbReference type="Gene3D" id="1.10.4050.10">
    <property type="entry name" value="Glutamine synthase adenylyltransferase GlnE"/>
    <property type="match status" value="1"/>
</dbReference>
<evidence type="ECO:0000313" key="10">
    <source>
        <dbReference type="EMBL" id="EPD12820.1"/>
    </source>
</evidence>
<dbReference type="Gene3D" id="1.20.120.1510">
    <property type="match status" value="1"/>
</dbReference>
<keyword evidence="6 7" id="KW-0511">Multifunctional enzyme</keyword>
<dbReference type="FunFam" id="1.20.120.330:FF:000005">
    <property type="entry name" value="Bifunctional glutamine synthetase adenylyltransferase/adenylyl-removing enzyme"/>
    <property type="match status" value="1"/>
</dbReference>
<feature type="domain" description="Glutamate-ammonia ligase adenylyltransferase repeated" evidence="8">
    <location>
        <begin position="557"/>
        <end position="810"/>
    </location>
</feature>
<feature type="region of interest" description="Adenylyl removase" evidence="7">
    <location>
        <begin position="1"/>
        <end position="453"/>
    </location>
</feature>
<accession>A0AB33Z0T7</accession>
<organism evidence="10 11">
    <name type="scientific">Cycloclasticus pugetii</name>
    <dbReference type="NCBI Taxonomy" id="34068"/>
    <lineage>
        <taxon>Bacteria</taxon>
        <taxon>Pseudomonadati</taxon>
        <taxon>Pseudomonadota</taxon>
        <taxon>Gammaproteobacteria</taxon>
        <taxon>Thiotrichales</taxon>
        <taxon>Piscirickettsiaceae</taxon>
        <taxon>Cycloclasticus</taxon>
    </lineage>
</organism>
<comment type="catalytic activity">
    <reaction evidence="7">
        <text>[glutamine synthetase]-L-tyrosine + ATP = [glutamine synthetase]-O(4)-(5'-adenylyl)-L-tyrosine + diphosphate</text>
        <dbReference type="Rhea" id="RHEA:18589"/>
        <dbReference type="Rhea" id="RHEA-COMP:10660"/>
        <dbReference type="Rhea" id="RHEA-COMP:10661"/>
        <dbReference type="ChEBI" id="CHEBI:30616"/>
        <dbReference type="ChEBI" id="CHEBI:33019"/>
        <dbReference type="ChEBI" id="CHEBI:46858"/>
        <dbReference type="ChEBI" id="CHEBI:83624"/>
        <dbReference type="EC" id="2.7.7.42"/>
    </reaction>
</comment>
<gene>
    <name evidence="7" type="primary">glnE</name>
    <name evidence="10" type="ORF">L196_08121</name>
</gene>
<dbReference type="InterPro" id="IPR013546">
    <property type="entry name" value="PII_UdlTrfase/GS_AdlTrfase"/>
</dbReference>
<evidence type="ECO:0000256" key="1">
    <source>
        <dbReference type="ARBA" id="ARBA00022679"/>
    </source>
</evidence>
<proteinExistence type="inferred from homology"/>
<dbReference type="GO" id="GO:0000287">
    <property type="term" value="F:magnesium ion binding"/>
    <property type="evidence" value="ECO:0007669"/>
    <property type="project" value="UniProtKB-UniRule"/>
</dbReference>
<keyword evidence="3 7" id="KW-0547">Nucleotide-binding</keyword>
<keyword evidence="1 7" id="KW-0808">Transferase</keyword>
<feature type="domain" description="Glutamate-ammonia ligase adenylyltransferase repeated" evidence="8">
    <location>
        <begin position="47"/>
        <end position="285"/>
    </location>
</feature>
<dbReference type="SUPFAM" id="SSF81593">
    <property type="entry name" value="Nucleotidyltransferase substrate binding subunit/domain"/>
    <property type="match status" value="2"/>
</dbReference>
<dbReference type="Gene3D" id="3.30.460.10">
    <property type="entry name" value="Beta Polymerase, domain 2"/>
    <property type="match status" value="2"/>
</dbReference>
<dbReference type="PANTHER" id="PTHR30621:SF0">
    <property type="entry name" value="BIFUNCTIONAL GLUTAMINE SYNTHETASE ADENYLYLTRANSFERASE_ADENYLYL-REMOVING ENZYME"/>
    <property type="match status" value="1"/>
</dbReference>
<sequence length="951" mass="107766">MTILDSSELLAQLPSELHADITHMVSELPDLFDQRRLAEMDAHLAGRVVASSSFIQRQAVRFPEISEKLLQGVGPINWCVDSLFEELTGRVDGVTDEATMMPLLRQFRNQYMLQIAWLDLAGAEVDSILQYLSALADALIRCAVEWAYSMACARSGIPRDEQGKEQQLIVIGMGKLGAKELNFSSDIDLIFCYPSRGETDGTRPTSNEEFFTKMCRMVIRLLDKVTVDGFVFRVDTRLRPFGESGALVLNHDAMEIYYQSHAREWERYAMVKARLITGSKEGKAELTTMIKAFVFRRYLDYGVFDSIRVMKRQIEAQLQKKGVEHNVKLGPGGIREIEFIGQAFQLIRGGRDKALQARGILKVLGLLADRNQISPLAAQELSEDYRYLRRLENHIQEIDDRQTHDLPTDTKNQLRLVLSMGFSSWLELLEKTQQTMKRVHQYFDRLVDFDEPTEQTDNTDWLDLTEEGLDSFLAAKGGSVSEETRKGIIHFCHSYPVRQLQEKGRQYIVRLLPMLLERLLIVEPEEKTVLIFLAMLEKICNRVAYLVLLVESPSVFNQLTRLAILSPWIVTQVTRSPILLDELIDPHSLYQVPSKDELQADLDNALLSIDSDDIEAQMEALRLFKQTSVLHVAASDLTGTLPVMVVSDKLTEIAEVIVEKVVTLSWKSICAQYGTPANASAQSVSGFAVIGFGKMGGIELGFGSDLDVVFLHKEAQIDEMTLGDRAISLGEFYMRLGRKIITYMVTRTFSGLLYEMDLRLRPNGNSGLLVSSESSFEQYQRKNAWAWEHQALVRARFVAGCSDVAERFNKIRSEVLGLRRDITTLRNEVVEMREKMRSTLLTKKQGFFDLKHGVGGIVDIEFIVQFGVLANANEHDSLLTYTDNIRLLHELNKIGFLSTLQQQNLDGAYKAYREASHHASLAEQPTMVPVDVVEEQVRQVALVWDEIMINN</sequence>
<evidence type="ECO:0000259" key="8">
    <source>
        <dbReference type="Pfam" id="PF03710"/>
    </source>
</evidence>
<dbReference type="GO" id="GO:0005524">
    <property type="term" value="F:ATP binding"/>
    <property type="evidence" value="ECO:0007669"/>
    <property type="project" value="UniProtKB-UniRule"/>
</dbReference>
<dbReference type="GO" id="GO:0008882">
    <property type="term" value="F:[glutamate-ammonia-ligase] adenylyltransferase activity"/>
    <property type="evidence" value="ECO:0007669"/>
    <property type="project" value="UniProtKB-UniRule"/>
</dbReference>
<evidence type="ECO:0000256" key="6">
    <source>
        <dbReference type="ARBA" id="ARBA00023268"/>
    </source>
</evidence>
<dbReference type="FunFam" id="3.30.460.10:FF:000009">
    <property type="entry name" value="Bifunctional glutamine synthetase adenylyltransferase/adenylyl-removing enzyme"/>
    <property type="match status" value="1"/>
</dbReference>
<feature type="domain" description="PII-uridylyltransferase/Glutamine-synthetase adenylyltransferase" evidence="9">
    <location>
        <begin position="309"/>
        <end position="446"/>
    </location>
</feature>
<comment type="function">
    <text evidence="7">Involved in the regulation of glutamine synthetase GlnA, a key enzyme in the process to assimilate ammonia. When cellular nitrogen levels are high, the C-terminal adenylyl transferase (AT) inactivates GlnA by covalent transfer of an adenylyl group from ATP to specific tyrosine residue of GlnA, thus reducing its activity. Conversely, when nitrogen levels are low, the N-terminal adenylyl removase (AR) activates GlnA by removing the adenylyl group by phosphorolysis, increasing its activity. The regulatory region of GlnE binds the signal transduction protein PII (GlnB) which indicates the nitrogen status of the cell.</text>
</comment>
<dbReference type="InterPro" id="IPR043519">
    <property type="entry name" value="NT_sf"/>
</dbReference>
<dbReference type="InterPro" id="IPR005190">
    <property type="entry name" value="GlnE_rpt_dom"/>
</dbReference>
<reference evidence="10 11" key="1">
    <citation type="journal article" date="2013" name="Genome Announc.">
        <title>Genome Sequence of the Pyrene- and Fluoranthene-Degrading Bacterium Cycloclasticus sp. Strain PY97M.</title>
        <authorList>
            <person name="Cui Z."/>
            <person name="Xu G."/>
            <person name="Li Q."/>
            <person name="Gao W."/>
            <person name="Zheng L."/>
        </authorList>
    </citation>
    <scope>NUCLEOTIDE SEQUENCE [LARGE SCALE GENOMIC DNA]</scope>
    <source>
        <strain evidence="10 11">PY97M</strain>
    </source>
</reference>
<evidence type="ECO:0000256" key="4">
    <source>
        <dbReference type="ARBA" id="ARBA00022840"/>
    </source>
</evidence>
<keyword evidence="5 7" id="KW-0460">Magnesium</keyword>
<dbReference type="GO" id="GO:0047388">
    <property type="term" value="F:[glutamine synthetase]-adenylyl-L-tyrosine phosphorylase activity"/>
    <property type="evidence" value="ECO:0007669"/>
    <property type="project" value="UniProtKB-EC"/>
</dbReference>
<dbReference type="Pfam" id="PF08335">
    <property type="entry name" value="GlnD_UR_UTase"/>
    <property type="match status" value="2"/>
</dbReference>
<keyword evidence="10" id="KW-0436">Ligase</keyword>
<dbReference type="GO" id="GO:0016874">
    <property type="term" value="F:ligase activity"/>
    <property type="evidence" value="ECO:0007669"/>
    <property type="project" value="UniProtKB-KW"/>
</dbReference>
<comment type="catalytic activity">
    <reaction evidence="7">
        <text>[glutamine synthetase]-O(4)-(5'-adenylyl)-L-tyrosine + phosphate = [glutamine synthetase]-L-tyrosine + ADP</text>
        <dbReference type="Rhea" id="RHEA:43716"/>
        <dbReference type="Rhea" id="RHEA-COMP:10660"/>
        <dbReference type="Rhea" id="RHEA-COMP:10661"/>
        <dbReference type="ChEBI" id="CHEBI:43474"/>
        <dbReference type="ChEBI" id="CHEBI:46858"/>
        <dbReference type="ChEBI" id="CHEBI:83624"/>
        <dbReference type="ChEBI" id="CHEBI:456216"/>
        <dbReference type="EC" id="2.7.7.89"/>
    </reaction>
</comment>
<keyword evidence="2 7" id="KW-0548">Nucleotidyltransferase</keyword>
<evidence type="ECO:0000313" key="11">
    <source>
        <dbReference type="Proteomes" id="UP000015462"/>
    </source>
</evidence>
<evidence type="ECO:0000256" key="2">
    <source>
        <dbReference type="ARBA" id="ARBA00022695"/>
    </source>
</evidence>
<protein>
    <recommendedName>
        <fullName evidence="7">Bifunctional glutamine synthetase adenylyltransferase/adenylyl-removing enzyme</fullName>
    </recommendedName>
    <alternativeName>
        <fullName evidence="7">ATP:glutamine synthetase adenylyltransferase</fullName>
    </alternativeName>
    <alternativeName>
        <fullName evidence="7">ATase</fullName>
    </alternativeName>
    <domain>
        <recommendedName>
            <fullName evidence="7">Glutamine synthetase adenylyl-L-tyrosine phosphorylase</fullName>
            <ecNumber evidence="7">2.7.7.89</ecNumber>
        </recommendedName>
        <alternativeName>
            <fullName evidence="7">Adenylyl removase</fullName>
            <shortName evidence="7">AR</shortName>
            <shortName evidence="7">AT-N</shortName>
        </alternativeName>
    </domain>
    <domain>
        <recommendedName>
            <fullName evidence="7">Glutamine synthetase adenylyl transferase</fullName>
            <ecNumber evidence="7">2.7.7.42</ecNumber>
        </recommendedName>
        <alternativeName>
            <fullName evidence="7">Adenylyl transferase</fullName>
            <shortName evidence="7">AT</shortName>
            <shortName evidence="7">AT-C</shortName>
        </alternativeName>
    </domain>
</protein>
<evidence type="ECO:0000256" key="7">
    <source>
        <dbReference type="HAMAP-Rule" id="MF_00802"/>
    </source>
</evidence>
<comment type="cofactor">
    <cofactor evidence="7">
        <name>Mg(2+)</name>
        <dbReference type="ChEBI" id="CHEBI:18420"/>
    </cofactor>
</comment>
<dbReference type="EMBL" id="ASHL01000006">
    <property type="protein sequence ID" value="EPD12820.1"/>
    <property type="molecule type" value="Genomic_DNA"/>
</dbReference>
<dbReference type="GO" id="GO:0000820">
    <property type="term" value="P:regulation of glutamine family amino acid metabolic process"/>
    <property type="evidence" value="ECO:0007669"/>
    <property type="project" value="UniProtKB-UniRule"/>
</dbReference>
<dbReference type="NCBIfam" id="NF008292">
    <property type="entry name" value="PRK11072.1"/>
    <property type="match status" value="1"/>
</dbReference>
<comment type="caution">
    <text evidence="10">The sequence shown here is derived from an EMBL/GenBank/DDBJ whole genome shotgun (WGS) entry which is preliminary data.</text>
</comment>
<dbReference type="SUPFAM" id="SSF81301">
    <property type="entry name" value="Nucleotidyltransferase"/>
    <property type="match status" value="2"/>
</dbReference>
<dbReference type="EC" id="2.7.7.89" evidence="7"/>
<comment type="similarity">
    <text evidence="7">Belongs to the GlnE family.</text>
</comment>
<dbReference type="CDD" id="cd05401">
    <property type="entry name" value="NT_GlnE_GlnD_like"/>
    <property type="match status" value="2"/>
</dbReference>
<dbReference type="EC" id="2.7.7.42" evidence="7"/>
<dbReference type="InterPro" id="IPR023057">
    <property type="entry name" value="GlnE"/>
</dbReference>
<dbReference type="GO" id="GO:0005829">
    <property type="term" value="C:cytosol"/>
    <property type="evidence" value="ECO:0007669"/>
    <property type="project" value="TreeGrafter"/>
</dbReference>
<dbReference type="AlphaFoldDB" id="A0AB33Z0T7"/>
<dbReference type="Proteomes" id="UP000015462">
    <property type="component" value="Unassembled WGS sequence"/>
</dbReference>
<evidence type="ECO:0000259" key="9">
    <source>
        <dbReference type="Pfam" id="PF08335"/>
    </source>
</evidence>
<dbReference type="Gene3D" id="1.20.120.330">
    <property type="entry name" value="Nucleotidyltransferases domain 2"/>
    <property type="match status" value="2"/>
</dbReference>
<dbReference type="RefSeq" id="WP_016390592.1">
    <property type="nucleotide sequence ID" value="NZ_KE646808.1"/>
</dbReference>
<evidence type="ECO:0000256" key="5">
    <source>
        <dbReference type="ARBA" id="ARBA00022842"/>
    </source>
</evidence>
<dbReference type="HAMAP" id="MF_00802">
    <property type="entry name" value="GlnE"/>
    <property type="match status" value="1"/>
</dbReference>
<evidence type="ECO:0000256" key="3">
    <source>
        <dbReference type="ARBA" id="ARBA00022741"/>
    </source>
</evidence>
<feature type="domain" description="PII-uridylyltransferase/Glutamine-synthetase adenylyltransferase" evidence="9">
    <location>
        <begin position="847"/>
        <end position="918"/>
    </location>
</feature>
<dbReference type="PANTHER" id="PTHR30621">
    <property type="entry name" value="GLUTAMINE SYNTHETASE ADENYLYLTRANSFERASE"/>
    <property type="match status" value="1"/>
</dbReference>
<name>A0AB33Z0T7_9GAMM</name>
<keyword evidence="11" id="KW-1185">Reference proteome</keyword>
<feature type="region of interest" description="Adenylyl transferase" evidence="7">
    <location>
        <begin position="461"/>
        <end position="951"/>
    </location>
</feature>
<dbReference type="Pfam" id="PF03710">
    <property type="entry name" value="GlnE"/>
    <property type="match status" value="2"/>
</dbReference>